<reference evidence="2" key="2">
    <citation type="submission" date="2023-06" db="EMBL/GenBank/DDBJ databases">
        <authorList>
            <consortium name="Lawrence Berkeley National Laboratory"/>
            <person name="Haridas S."/>
            <person name="Hensen N."/>
            <person name="Bonometti L."/>
            <person name="Westerberg I."/>
            <person name="Brannstrom I.O."/>
            <person name="Guillou S."/>
            <person name="Cros-Aarteil S."/>
            <person name="Calhoun S."/>
            <person name="Kuo A."/>
            <person name="Mondo S."/>
            <person name="Pangilinan J."/>
            <person name="Riley R."/>
            <person name="LaButti K."/>
            <person name="Andreopoulos B."/>
            <person name="Lipzen A."/>
            <person name="Chen C."/>
            <person name="Yanf M."/>
            <person name="Daum C."/>
            <person name="Ng V."/>
            <person name="Clum A."/>
            <person name="Steindorff A."/>
            <person name="Ohm R."/>
            <person name="Martin F."/>
            <person name="Silar P."/>
            <person name="Natvig D."/>
            <person name="Lalanne C."/>
            <person name="Gautier V."/>
            <person name="Ament-velasquez S.L."/>
            <person name="Kruys A."/>
            <person name="Hutchinson M.I."/>
            <person name="Powell A.J."/>
            <person name="Barry K."/>
            <person name="Miller A.N."/>
            <person name="Grigoriev I.V."/>
            <person name="Debuchy R."/>
            <person name="Gladieux P."/>
            <person name="Thoren M.H."/>
            <person name="Johannesson H."/>
        </authorList>
    </citation>
    <scope>NUCLEOTIDE SEQUENCE</scope>
    <source>
        <strain evidence="2">CBS 232.78</strain>
    </source>
</reference>
<dbReference type="Proteomes" id="UP001285441">
    <property type="component" value="Unassembled WGS sequence"/>
</dbReference>
<keyword evidence="3" id="KW-1185">Reference proteome</keyword>
<name>A0AAE0NUF4_9PEZI</name>
<dbReference type="AlphaFoldDB" id="A0AAE0NUF4"/>
<keyword evidence="1" id="KW-1133">Transmembrane helix</keyword>
<evidence type="ECO:0000313" key="2">
    <source>
        <dbReference type="EMBL" id="KAK3387948.1"/>
    </source>
</evidence>
<feature type="transmembrane region" description="Helical" evidence="1">
    <location>
        <begin position="12"/>
        <end position="33"/>
    </location>
</feature>
<keyword evidence="1" id="KW-0812">Transmembrane</keyword>
<dbReference type="EMBL" id="JAULSW010000003">
    <property type="protein sequence ID" value="KAK3387948.1"/>
    <property type="molecule type" value="Genomic_DNA"/>
</dbReference>
<feature type="transmembrane region" description="Helical" evidence="1">
    <location>
        <begin position="78"/>
        <end position="103"/>
    </location>
</feature>
<accession>A0AAE0NUF4</accession>
<organism evidence="2 3">
    <name type="scientific">Podospora didyma</name>
    <dbReference type="NCBI Taxonomy" id="330526"/>
    <lineage>
        <taxon>Eukaryota</taxon>
        <taxon>Fungi</taxon>
        <taxon>Dikarya</taxon>
        <taxon>Ascomycota</taxon>
        <taxon>Pezizomycotina</taxon>
        <taxon>Sordariomycetes</taxon>
        <taxon>Sordariomycetidae</taxon>
        <taxon>Sordariales</taxon>
        <taxon>Podosporaceae</taxon>
        <taxon>Podospora</taxon>
    </lineage>
</organism>
<reference evidence="2" key="1">
    <citation type="journal article" date="2023" name="Mol. Phylogenet. Evol.">
        <title>Genome-scale phylogeny and comparative genomics of the fungal order Sordariales.</title>
        <authorList>
            <person name="Hensen N."/>
            <person name="Bonometti L."/>
            <person name="Westerberg I."/>
            <person name="Brannstrom I.O."/>
            <person name="Guillou S."/>
            <person name="Cros-Aarteil S."/>
            <person name="Calhoun S."/>
            <person name="Haridas S."/>
            <person name="Kuo A."/>
            <person name="Mondo S."/>
            <person name="Pangilinan J."/>
            <person name="Riley R."/>
            <person name="LaButti K."/>
            <person name="Andreopoulos B."/>
            <person name="Lipzen A."/>
            <person name="Chen C."/>
            <person name="Yan M."/>
            <person name="Daum C."/>
            <person name="Ng V."/>
            <person name="Clum A."/>
            <person name="Steindorff A."/>
            <person name="Ohm R.A."/>
            <person name="Martin F."/>
            <person name="Silar P."/>
            <person name="Natvig D.O."/>
            <person name="Lalanne C."/>
            <person name="Gautier V."/>
            <person name="Ament-Velasquez S.L."/>
            <person name="Kruys A."/>
            <person name="Hutchinson M.I."/>
            <person name="Powell A.J."/>
            <person name="Barry K."/>
            <person name="Miller A.N."/>
            <person name="Grigoriev I.V."/>
            <person name="Debuchy R."/>
            <person name="Gladieux P."/>
            <person name="Hiltunen Thoren M."/>
            <person name="Johannesson H."/>
        </authorList>
    </citation>
    <scope>NUCLEOTIDE SEQUENCE</scope>
    <source>
        <strain evidence="2">CBS 232.78</strain>
    </source>
</reference>
<feature type="transmembrane region" description="Helical" evidence="1">
    <location>
        <begin position="124"/>
        <end position="146"/>
    </location>
</feature>
<evidence type="ECO:0000256" key="1">
    <source>
        <dbReference type="SAM" id="Phobius"/>
    </source>
</evidence>
<evidence type="ECO:0000313" key="3">
    <source>
        <dbReference type="Proteomes" id="UP001285441"/>
    </source>
</evidence>
<keyword evidence="1" id="KW-0472">Membrane</keyword>
<gene>
    <name evidence="2" type="ORF">B0H63DRAFT_167187</name>
</gene>
<comment type="caution">
    <text evidence="2">The sequence shown here is derived from an EMBL/GenBank/DDBJ whole genome shotgun (WGS) entry which is preliminary data.</text>
</comment>
<sequence>MYKTNNFGWKLTHVLCILAHLGLVIAAAVAYVYNMSKDNNAVDYSKLVAPDTNPCSFALMGMFGSARGGSFDVAVHTLPMSCMAVGILGLVINIGLFVTLLAVDRTKATLTEGEQHWRKQIVTFFSCVFNLLLAGAGVGLASAMGIKVSESRSLITPMALAVVQSPLALTTALYDAVKNHRDGKDLLD</sequence>
<protein>
    <submittedName>
        <fullName evidence="2">Uncharacterized protein</fullName>
    </submittedName>
</protein>
<proteinExistence type="predicted"/>